<feature type="compositionally biased region" description="Polar residues" evidence="1">
    <location>
        <begin position="86"/>
        <end position="100"/>
    </location>
</feature>
<comment type="caution">
    <text evidence="2">The sequence shown here is derived from an EMBL/GenBank/DDBJ whole genome shotgun (WGS) entry which is preliminary data.</text>
</comment>
<dbReference type="AlphaFoldDB" id="A0A5E4AAV2"/>
<reference evidence="2" key="1">
    <citation type="submission" date="2019-04" db="EMBL/GenBank/DDBJ databases">
        <authorList>
            <person name="Alioto T."/>
            <person name="Alioto T."/>
        </authorList>
    </citation>
    <scope>NUCLEOTIDE SEQUENCE [LARGE SCALE GENOMIC DNA]</scope>
</reference>
<evidence type="ECO:0000313" key="3">
    <source>
        <dbReference type="Proteomes" id="UP000335636"/>
    </source>
</evidence>
<keyword evidence="3" id="KW-1185">Reference proteome</keyword>
<feature type="region of interest" description="Disordered" evidence="1">
    <location>
        <begin position="56"/>
        <end position="100"/>
    </location>
</feature>
<sequence length="100" mass="10069">MGLLASEEPPPLDTSRCDPGPAATCEPLAVGLCCPGGCLPVSSWLFACSLVAYKAPGSGAARSSSGVKRSSADRKPESLGSGVPSRRSSPTGSVNHSLRI</sequence>
<organism evidence="2 3">
    <name type="scientific">Marmota monax</name>
    <name type="common">Woodchuck</name>
    <dbReference type="NCBI Taxonomy" id="9995"/>
    <lineage>
        <taxon>Eukaryota</taxon>
        <taxon>Metazoa</taxon>
        <taxon>Chordata</taxon>
        <taxon>Craniata</taxon>
        <taxon>Vertebrata</taxon>
        <taxon>Euteleostomi</taxon>
        <taxon>Mammalia</taxon>
        <taxon>Eutheria</taxon>
        <taxon>Euarchontoglires</taxon>
        <taxon>Glires</taxon>
        <taxon>Rodentia</taxon>
        <taxon>Sciuromorpha</taxon>
        <taxon>Sciuridae</taxon>
        <taxon>Xerinae</taxon>
        <taxon>Marmotini</taxon>
        <taxon>Marmota</taxon>
    </lineage>
</organism>
<dbReference type="Proteomes" id="UP000335636">
    <property type="component" value="Unassembled WGS sequence"/>
</dbReference>
<feature type="compositionally biased region" description="Low complexity" evidence="1">
    <location>
        <begin position="57"/>
        <end position="69"/>
    </location>
</feature>
<evidence type="ECO:0000256" key="1">
    <source>
        <dbReference type="SAM" id="MobiDB-lite"/>
    </source>
</evidence>
<name>A0A5E4AAV2_MARMO</name>
<protein>
    <submittedName>
        <fullName evidence="2">Uncharacterized protein</fullName>
    </submittedName>
</protein>
<proteinExistence type="predicted"/>
<gene>
    <name evidence="2" type="ORF">MONAX_5E011113</name>
</gene>
<accession>A0A5E4AAV2</accession>
<dbReference type="EMBL" id="CABDUW010000033">
    <property type="protein sequence ID" value="VTJ53792.1"/>
    <property type="molecule type" value="Genomic_DNA"/>
</dbReference>
<evidence type="ECO:0000313" key="2">
    <source>
        <dbReference type="EMBL" id="VTJ53792.1"/>
    </source>
</evidence>